<comment type="caution">
    <text evidence="1">The sequence shown here is derived from an EMBL/GenBank/DDBJ whole genome shotgun (WGS) entry which is preliminary data.</text>
</comment>
<dbReference type="RefSeq" id="WP_252115007.1">
    <property type="nucleotide sequence ID" value="NZ_JAMSCK010000005.1"/>
</dbReference>
<dbReference type="InterPro" id="IPR054207">
    <property type="entry name" value="DUF6913"/>
</dbReference>
<dbReference type="EMBL" id="JAMSCK010000005">
    <property type="protein sequence ID" value="MCM8570653.1"/>
    <property type="molecule type" value="Genomic_DNA"/>
</dbReference>
<evidence type="ECO:0008006" key="3">
    <source>
        <dbReference type="Google" id="ProtNLM"/>
    </source>
</evidence>
<dbReference type="Proteomes" id="UP001155077">
    <property type="component" value="Unassembled WGS sequence"/>
</dbReference>
<evidence type="ECO:0000313" key="2">
    <source>
        <dbReference type="Proteomes" id="UP001155077"/>
    </source>
</evidence>
<name>A0ABT0Z4J8_9FLAO</name>
<reference evidence="1" key="1">
    <citation type="submission" date="2022-06" db="EMBL/GenBank/DDBJ databases">
        <title>Gramella sediminis sp. nov., isolated from deep-sea sediment of the Indian Ocean.</title>
        <authorList>
            <person name="Yang L."/>
        </authorList>
    </citation>
    <scope>NUCLEOTIDE SEQUENCE</scope>
    <source>
        <strain evidence="1">HMD3159</strain>
    </source>
</reference>
<sequence length="170" mass="19104">MISGKLKSYFFSKKIRHALSEKSRPFNDFSGKAGLIIDAENLDEKWNLADFYRLVPLKKEDYSIAVCGSRESLPEDLDVPVLDPKEISVKGEFKSEAIRSFAEEGFDFLICHLSDKSTASVLLSAVTKAGVKIGNKPDEYGIYDVEIDSGDIEVFQQEALKYLKILKKNN</sequence>
<dbReference type="Pfam" id="PF21857">
    <property type="entry name" value="DUF6913"/>
    <property type="match status" value="1"/>
</dbReference>
<accession>A0ABT0Z4J8</accession>
<proteinExistence type="predicted"/>
<gene>
    <name evidence="1" type="ORF">NE848_14755</name>
</gene>
<protein>
    <recommendedName>
        <fullName evidence="3">NYN domain-containing protein</fullName>
    </recommendedName>
</protein>
<organism evidence="1 2">
    <name type="scientific">Gramella jeungdoensis</name>
    <dbReference type="NCBI Taxonomy" id="708091"/>
    <lineage>
        <taxon>Bacteria</taxon>
        <taxon>Pseudomonadati</taxon>
        <taxon>Bacteroidota</taxon>
        <taxon>Flavobacteriia</taxon>
        <taxon>Flavobacteriales</taxon>
        <taxon>Flavobacteriaceae</taxon>
        <taxon>Christiangramia</taxon>
    </lineage>
</organism>
<keyword evidence="2" id="KW-1185">Reference proteome</keyword>
<evidence type="ECO:0000313" key="1">
    <source>
        <dbReference type="EMBL" id="MCM8570653.1"/>
    </source>
</evidence>